<evidence type="ECO:0000256" key="3">
    <source>
        <dbReference type="ARBA" id="ARBA00023180"/>
    </source>
</evidence>
<keyword evidence="2" id="KW-0808">Transferase</keyword>
<dbReference type="Proteomes" id="UP001209540">
    <property type="component" value="Unassembled WGS sequence"/>
</dbReference>
<keyword evidence="6" id="KW-1185">Reference proteome</keyword>
<evidence type="ECO:0000259" key="4">
    <source>
        <dbReference type="Pfam" id="PF04577"/>
    </source>
</evidence>
<reference evidence="5" key="1">
    <citation type="journal article" date="2022" name="IScience">
        <title>Evolution of zygomycete secretomes and the origins of terrestrial fungal ecologies.</title>
        <authorList>
            <person name="Chang Y."/>
            <person name="Wang Y."/>
            <person name="Mondo S."/>
            <person name="Ahrendt S."/>
            <person name="Andreopoulos W."/>
            <person name="Barry K."/>
            <person name="Beard J."/>
            <person name="Benny G.L."/>
            <person name="Blankenship S."/>
            <person name="Bonito G."/>
            <person name="Cuomo C."/>
            <person name="Desiro A."/>
            <person name="Gervers K.A."/>
            <person name="Hundley H."/>
            <person name="Kuo A."/>
            <person name="LaButti K."/>
            <person name="Lang B.F."/>
            <person name="Lipzen A."/>
            <person name="O'Donnell K."/>
            <person name="Pangilinan J."/>
            <person name="Reynolds N."/>
            <person name="Sandor L."/>
            <person name="Smith M.E."/>
            <person name="Tsang A."/>
            <person name="Grigoriev I.V."/>
            <person name="Stajich J.E."/>
            <person name="Spatafora J.W."/>
        </authorList>
    </citation>
    <scope>NUCLEOTIDE SEQUENCE</scope>
    <source>
        <strain evidence="5">RSA 2281</strain>
    </source>
</reference>
<organism evidence="5 6">
    <name type="scientific">Phascolomyces articulosus</name>
    <dbReference type="NCBI Taxonomy" id="60185"/>
    <lineage>
        <taxon>Eukaryota</taxon>
        <taxon>Fungi</taxon>
        <taxon>Fungi incertae sedis</taxon>
        <taxon>Mucoromycota</taxon>
        <taxon>Mucoromycotina</taxon>
        <taxon>Mucoromycetes</taxon>
        <taxon>Mucorales</taxon>
        <taxon>Lichtheimiaceae</taxon>
        <taxon>Phascolomyces</taxon>
    </lineage>
</organism>
<evidence type="ECO:0000256" key="1">
    <source>
        <dbReference type="ARBA" id="ARBA00022676"/>
    </source>
</evidence>
<evidence type="ECO:0000313" key="6">
    <source>
        <dbReference type="Proteomes" id="UP001209540"/>
    </source>
</evidence>
<gene>
    <name evidence="5" type="ORF">BDA99DRAFT_357180</name>
</gene>
<dbReference type="PANTHER" id="PTHR20961">
    <property type="entry name" value="GLYCOSYLTRANSFERASE"/>
    <property type="match status" value="1"/>
</dbReference>
<sequence>MKKHGGTRDSWMYRAITSASFPNMGQPLFTADFFNDGRDIVTDTHSLTSGQQLLLQRDETVCFSKAVLGAGVACSLSYYCEQPIESDIYASFRDEALDYYVTQEQWQHHNEHSFLHDSERDDQACVETMKLSLPHPTATAKDTKVIAIINRSKSRKVTNEQEIVDALKSKYIIKQISFDKGCSLASAAYLMHDVDLLISPHGSQEGAAIFMKDNSVVVSINARGYSEDWFAYPFTAMGRRFYNFECQDMECVETDALMAKRVFENFGVRLPSQEAVQECASWSNNRSPETCIQEYFLGKMDGEQAWRASVNYLKDAPRKADLKRLVPFITQTMQEMDDFQHLTYRDICDLEKCCGYDCDYALQTNVYGSERQGKMKAWPLDPVSDEPKKSWVE</sequence>
<dbReference type="Pfam" id="PF04577">
    <property type="entry name" value="Glyco_transf_61"/>
    <property type="match status" value="1"/>
</dbReference>
<comment type="caution">
    <text evidence="5">The sequence shown here is derived from an EMBL/GenBank/DDBJ whole genome shotgun (WGS) entry which is preliminary data.</text>
</comment>
<feature type="domain" description="Glycosyltransferase 61 catalytic" evidence="4">
    <location>
        <begin position="122"/>
        <end position="218"/>
    </location>
</feature>
<dbReference type="InterPro" id="IPR049625">
    <property type="entry name" value="Glyco_transf_61_cat"/>
</dbReference>
<proteinExistence type="predicted"/>
<dbReference type="AlphaFoldDB" id="A0AAD5PFS8"/>
<dbReference type="GO" id="GO:0016757">
    <property type="term" value="F:glycosyltransferase activity"/>
    <property type="evidence" value="ECO:0007669"/>
    <property type="project" value="UniProtKB-KW"/>
</dbReference>
<dbReference type="InterPro" id="IPR007657">
    <property type="entry name" value="Glycosyltransferase_61"/>
</dbReference>
<name>A0AAD5PFS8_9FUNG</name>
<keyword evidence="3" id="KW-0325">Glycoprotein</keyword>
<dbReference type="EMBL" id="JAIXMP010000009">
    <property type="protein sequence ID" value="KAI9268162.1"/>
    <property type="molecule type" value="Genomic_DNA"/>
</dbReference>
<reference evidence="5" key="2">
    <citation type="submission" date="2023-02" db="EMBL/GenBank/DDBJ databases">
        <authorList>
            <consortium name="DOE Joint Genome Institute"/>
            <person name="Mondo S.J."/>
            <person name="Chang Y."/>
            <person name="Wang Y."/>
            <person name="Ahrendt S."/>
            <person name="Andreopoulos W."/>
            <person name="Barry K."/>
            <person name="Beard J."/>
            <person name="Benny G.L."/>
            <person name="Blankenship S."/>
            <person name="Bonito G."/>
            <person name="Cuomo C."/>
            <person name="Desiro A."/>
            <person name="Gervers K.A."/>
            <person name="Hundley H."/>
            <person name="Kuo A."/>
            <person name="LaButti K."/>
            <person name="Lang B.F."/>
            <person name="Lipzen A."/>
            <person name="O'Donnell K."/>
            <person name="Pangilinan J."/>
            <person name="Reynolds N."/>
            <person name="Sandor L."/>
            <person name="Smith M.W."/>
            <person name="Tsang A."/>
            <person name="Grigoriev I.V."/>
            <person name="Stajich J.E."/>
            <person name="Spatafora J.W."/>
        </authorList>
    </citation>
    <scope>NUCLEOTIDE SEQUENCE</scope>
    <source>
        <strain evidence="5">RSA 2281</strain>
    </source>
</reference>
<keyword evidence="1" id="KW-0328">Glycosyltransferase</keyword>
<protein>
    <recommendedName>
        <fullName evidence="4">Glycosyltransferase 61 catalytic domain-containing protein</fullName>
    </recommendedName>
</protein>
<evidence type="ECO:0000313" key="5">
    <source>
        <dbReference type="EMBL" id="KAI9268162.1"/>
    </source>
</evidence>
<accession>A0AAD5PFS8</accession>
<evidence type="ECO:0000256" key="2">
    <source>
        <dbReference type="ARBA" id="ARBA00022679"/>
    </source>
</evidence>